<dbReference type="UniPathway" id="UPA00124"/>
<accession>U2NRY5</accession>
<evidence type="ECO:0000313" key="5">
    <source>
        <dbReference type="EMBL" id="ERK40795.1"/>
    </source>
</evidence>
<comment type="function">
    <text evidence="2">Catalyzes the reduction of dTDP-6-deoxy-L-lyxo-4-hexulose to yield dTDP-L-rhamnose.</text>
</comment>
<dbReference type="RefSeq" id="WP_081683683.1">
    <property type="nucleotide sequence ID" value="NZ_KI271059.1"/>
</dbReference>
<dbReference type="Pfam" id="PF04321">
    <property type="entry name" value="RmlD_sub_bind"/>
    <property type="match status" value="1"/>
</dbReference>
<dbReference type="Gene3D" id="3.90.25.10">
    <property type="entry name" value="UDP-galactose 4-epimerase, domain 1"/>
    <property type="match status" value="1"/>
</dbReference>
<comment type="caution">
    <text evidence="5">The sequence shown here is derived from an EMBL/GenBank/DDBJ whole genome shotgun (WGS) entry which is preliminary data.</text>
</comment>
<dbReference type="PANTHER" id="PTHR10491">
    <property type="entry name" value="DTDP-4-DEHYDRORHAMNOSE REDUCTASE"/>
    <property type="match status" value="1"/>
</dbReference>
<dbReference type="Proteomes" id="UP000016658">
    <property type="component" value="Unassembled WGS sequence"/>
</dbReference>
<evidence type="ECO:0000256" key="1">
    <source>
        <dbReference type="ARBA" id="ARBA00010944"/>
    </source>
</evidence>
<dbReference type="Gene3D" id="3.40.50.720">
    <property type="entry name" value="NAD(P)-binding Rossmann-like Domain"/>
    <property type="match status" value="2"/>
</dbReference>
<keyword evidence="2" id="KW-0560">Oxidoreductase</keyword>
<dbReference type="InterPro" id="IPR001509">
    <property type="entry name" value="Epimerase_deHydtase"/>
</dbReference>
<organism evidence="5 6">
    <name type="scientific">Faecalitalea cylindroides ATCC 27803</name>
    <dbReference type="NCBI Taxonomy" id="649755"/>
    <lineage>
        <taxon>Bacteria</taxon>
        <taxon>Bacillati</taxon>
        <taxon>Bacillota</taxon>
        <taxon>Erysipelotrichia</taxon>
        <taxon>Erysipelotrichales</taxon>
        <taxon>Erysipelotrichaceae</taxon>
        <taxon>Faecalitalea</taxon>
    </lineage>
</organism>
<protein>
    <recommendedName>
        <fullName evidence="2">dTDP-4-dehydrorhamnose reductase</fullName>
        <ecNumber evidence="2">1.1.1.133</ecNumber>
    </recommendedName>
</protein>
<dbReference type="OrthoDB" id="142826at2"/>
<feature type="domain" description="NAD-dependent epimerase/dehydratase" evidence="3">
    <location>
        <begin position="288"/>
        <end position="507"/>
    </location>
</feature>
<dbReference type="InterPro" id="IPR036291">
    <property type="entry name" value="NAD(P)-bd_dom_sf"/>
</dbReference>
<dbReference type="HOGENOM" id="CLU_034638_0_0_9"/>
<feature type="domain" description="RmlD-like substrate binding" evidence="4">
    <location>
        <begin position="1"/>
        <end position="276"/>
    </location>
</feature>
<dbReference type="InterPro" id="IPR029903">
    <property type="entry name" value="RmlD-like-bd"/>
</dbReference>
<dbReference type="EC" id="1.1.1.133" evidence="2"/>
<dbReference type="GO" id="GO:0008831">
    <property type="term" value="F:dTDP-4-dehydrorhamnose reductase activity"/>
    <property type="evidence" value="ECO:0007669"/>
    <property type="project" value="UniProtKB-EC"/>
</dbReference>
<dbReference type="AlphaFoldDB" id="U2NRY5"/>
<dbReference type="InterPro" id="IPR005913">
    <property type="entry name" value="dTDP_dehydrorham_reduct"/>
</dbReference>
<dbReference type="GO" id="GO:0005829">
    <property type="term" value="C:cytosol"/>
    <property type="evidence" value="ECO:0007669"/>
    <property type="project" value="TreeGrafter"/>
</dbReference>
<reference evidence="5 6" key="1">
    <citation type="submission" date="2013-06" db="EMBL/GenBank/DDBJ databases">
        <authorList>
            <person name="Weinstock G."/>
            <person name="Sodergren E."/>
            <person name="Lobos E.A."/>
            <person name="Fulton L."/>
            <person name="Fulton R."/>
            <person name="Courtney L."/>
            <person name="Fronick C."/>
            <person name="O'Laughlin M."/>
            <person name="Godfrey J."/>
            <person name="Wilson R.M."/>
            <person name="Miner T."/>
            <person name="Farmer C."/>
            <person name="Delehaunty K."/>
            <person name="Cordes M."/>
            <person name="Minx P."/>
            <person name="Tomlinson C."/>
            <person name="Chen J."/>
            <person name="Wollam A."/>
            <person name="Pepin K.H."/>
            <person name="Bhonagiri V."/>
            <person name="Zhang X."/>
            <person name="Warren W."/>
            <person name="Mitreva M."/>
            <person name="Mardis E.R."/>
            <person name="Wilson R.K."/>
        </authorList>
    </citation>
    <scope>NUCLEOTIDE SEQUENCE [LARGE SCALE GENOMIC DNA]</scope>
    <source>
        <strain evidence="5 6">ATCC 27803</strain>
    </source>
</reference>
<dbReference type="CDD" id="cd05254">
    <property type="entry name" value="dTDP_HR_like_SDR_e"/>
    <property type="match status" value="1"/>
</dbReference>
<dbReference type="PANTHER" id="PTHR10491:SF4">
    <property type="entry name" value="METHIONINE ADENOSYLTRANSFERASE 2 SUBUNIT BETA"/>
    <property type="match status" value="1"/>
</dbReference>
<dbReference type="GO" id="GO:0019305">
    <property type="term" value="P:dTDP-rhamnose biosynthetic process"/>
    <property type="evidence" value="ECO:0007669"/>
    <property type="project" value="UniProtKB-UniPathway"/>
</dbReference>
<dbReference type="NCBIfam" id="TIGR01214">
    <property type="entry name" value="rmlD"/>
    <property type="match status" value="1"/>
</dbReference>
<evidence type="ECO:0000259" key="3">
    <source>
        <dbReference type="Pfam" id="PF01370"/>
    </source>
</evidence>
<keyword evidence="2" id="KW-0521">NADP</keyword>
<proteinExistence type="inferred from homology"/>
<evidence type="ECO:0000313" key="6">
    <source>
        <dbReference type="Proteomes" id="UP000016658"/>
    </source>
</evidence>
<evidence type="ECO:0000256" key="2">
    <source>
        <dbReference type="RuleBase" id="RU364082"/>
    </source>
</evidence>
<dbReference type="EMBL" id="AWVI01000132">
    <property type="protein sequence ID" value="ERK40795.1"/>
    <property type="molecule type" value="Genomic_DNA"/>
</dbReference>
<dbReference type="SUPFAM" id="SSF51735">
    <property type="entry name" value="NAD(P)-binding Rossmann-fold domains"/>
    <property type="match status" value="2"/>
</dbReference>
<gene>
    <name evidence="5" type="ORF">HMPREF0367_02059</name>
</gene>
<sequence length="562" mass="63819">MKILVTGANGQLGRALQKVLINEEIELLLTDTKEMDITDANSVKKVFNKFEPEIVINCAAFTNVDKCETEEELAFKINAEGPRNLVKMCLEYDACLVHISTDYVFDGEKSEPYDEEDIPNPQSVYGKSKLLAEQIILENMSKYFIIRTAWMFGDGENFVRKVVQNAKNKNEVTVVDDQFGSPTSSMELAKVINLLISSNKYGIYHASCEGYCNWAQFAEQIFEELNLNVKVKHVKSNEYVSKVKRPKNSILTNKKLLENFNYKMKDWQNALKDYISGGYVMSDLTKKVLVTGANGYLGRHVVKELLNRGYEVLAADFRYDGVDERAIRVEEPIFSGKENIYELMGKPDVCIHLAWRNGFVHNDDSHILDLPSHYTFIKNMIAGGLKSISIMGTMHEVGYWEGAVDEHTPTNPISLYGIAKDALRNITFNLTMNKDVSVHWLRAYYIMGDDLKNNSIFSKLVQAEQEGKEKFPFTSGKNKYDFITVQELAKQIVAASVQDQITGIINVCTGEPISLADKVESFIKENDFKIKLEYGAYPDRPYDSDAIWGDATKIRKILENEK</sequence>
<comment type="pathway">
    <text evidence="2">Carbohydrate biosynthesis; dTDP-L-rhamnose biosynthesis.</text>
</comment>
<comment type="similarity">
    <text evidence="1 2">Belongs to the dTDP-4-dehydrorhamnose reductase family.</text>
</comment>
<dbReference type="GeneID" id="79875819"/>
<evidence type="ECO:0000259" key="4">
    <source>
        <dbReference type="Pfam" id="PF04321"/>
    </source>
</evidence>
<dbReference type="PATRIC" id="fig|649755.3.peg.1894"/>
<name>U2NRY5_9FIRM</name>
<dbReference type="Pfam" id="PF01370">
    <property type="entry name" value="Epimerase"/>
    <property type="match status" value="1"/>
</dbReference>